<dbReference type="Proteomes" id="UP000198683">
    <property type="component" value="Unassembled WGS sequence"/>
</dbReference>
<name>A0A1G9JKZ8_9ACTN</name>
<dbReference type="AlphaFoldDB" id="A0A1G9JKZ8"/>
<feature type="region of interest" description="Disordered" evidence="1">
    <location>
        <begin position="15"/>
        <end position="37"/>
    </location>
</feature>
<feature type="region of interest" description="Disordered" evidence="1">
    <location>
        <begin position="89"/>
        <end position="123"/>
    </location>
</feature>
<sequence>MFIPVGQAVAGASAGFPAVEAGGPPPKPAKAAPAPRPVRVVKQIRREKPVLLPPRSRRSWRHDNVDAVVDNYNDNFNREERRHRHFPRHHHFPRWWGPTPSMTGATTLADDAGLQNNMGDLVD</sequence>
<keyword evidence="3" id="KW-1185">Reference proteome</keyword>
<proteinExistence type="predicted"/>
<feature type="compositionally biased region" description="Polar residues" evidence="1">
    <location>
        <begin position="114"/>
        <end position="123"/>
    </location>
</feature>
<dbReference type="EMBL" id="FNFB01000020">
    <property type="protein sequence ID" value="SDL37935.1"/>
    <property type="molecule type" value="Genomic_DNA"/>
</dbReference>
<reference evidence="2 3" key="1">
    <citation type="submission" date="2016-10" db="EMBL/GenBank/DDBJ databases">
        <authorList>
            <person name="de Groot N.N."/>
        </authorList>
    </citation>
    <scope>NUCLEOTIDE SEQUENCE [LARGE SCALE GENOMIC DNA]</scope>
    <source>
        <strain evidence="2 3">CGMCC 4.5681</strain>
    </source>
</reference>
<evidence type="ECO:0000313" key="2">
    <source>
        <dbReference type="EMBL" id="SDL37935.1"/>
    </source>
</evidence>
<dbReference type="RefSeq" id="WP_090770384.1">
    <property type="nucleotide sequence ID" value="NZ_FNFB01000020.1"/>
</dbReference>
<evidence type="ECO:0000313" key="3">
    <source>
        <dbReference type="Proteomes" id="UP000198683"/>
    </source>
</evidence>
<gene>
    <name evidence="2" type="ORF">SAMN05421874_120103</name>
</gene>
<evidence type="ECO:0000256" key="1">
    <source>
        <dbReference type="SAM" id="MobiDB-lite"/>
    </source>
</evidence>
<protein>
    <submittedName>
        <fullName evidence="2">Uncharacterized protein</fullName>
    </submittedName>
</protein>
<accession>A0A1G9JKZ8</accession>
<organism evidence="2 3">
    <name type="scientific">Nonomuraea maritima</name>
    <dbReference type="NCBI Taxonomy" id="683260"/>
    <lineage>
        <taxon>Bacteria</taxon>
        <taxon>Bacillati</taxon>
        <taxon>Actinomycetota</taxon>
        <taxon>Actinomycetes</taxon>
        <taxon>Streptosporangiales</taxon>
        <taxon>Streptosporangiaceae</taxon>
        <taxon>Nonomuraea</taxon>
    </lineage>
</organism>